<proteinExistence type="predicted"/>
<keyword evidence="1" id="KW-0812">Transmembrane</keyword>
<evidence type="ECO:0000256" key="1">
    <source>
        <dbReference type="SAM" id="Phobius"/>
    </source>
</evidence>
<evidence type="ECO:0000313" key="2">
    <source>
        <dbReference type="EMBL" id="GAG57053.1"/>
    </source>
</evidence>
<organism evidence="2">
    <name type="scientific">marine sediment metagenome</name>
    <dbReference type="NCBI Taxonomy" id="412755"/>
    <lineage>
        <taxon>unclassified sequences</taxon>
        <taxon>metagenomes</taxon>
        <taxon>ecological metagenomes</taxon>
    </lineage>
</organism>
<name>X0Z9I5_9ZZZZ</name>
<feature type="transmembrane region" description="Helical" evidence="1">
    <location>
        <begin position="62"/>
        <end position="82"/>
    </location>
</feature>
<keyword evidence="1" id="KW-0472">Membrane</keyword>
<dbReference type="EMBL" id="BART01006054">
    <property type="protein sequence ID" value="GAG57053.1"/>
    <property type="molecule type" value="Genomic_DNA"/>
</dbReference>
<protein>
    <submittedName>
        <fullName evidence="2">Uncharacterized protein</fullName>
    </submittedName>
</protein>
<reference evidence="2" key="1">
    <citation type="journal article" date="2014" name="Front. Microbiol.">
        <title>High frequency of phylogenetically diverse reductive dehalogenase-homologous genes in deep subseafloor sedimentary metagenomes.</title>
        <authorList>
            <person name="Kawai M."/>
            <person name="Futagami T."/>
            <person name="Toyoda A."/>
            <person name="Takaki Y."/>
            <person name="Nishi S."/>
            <person name="Hori S."/>
            <person name="Arai W."/>
            <person name="Tsubouchi T."/>
            <person name="Morono Y."/>
            <person name="Uchiyama I."/>
            <person name="Ito T."/>
            <person name="Fujiyama A."/>
            <person name="Inagaki F."/>
            <person name="Takami H."/>
        </authorList>
    </citation>
    <scope>NUCLEOTIDE SEQUENCE</scope>
    <source>
        <strain evidence="2">Expedition CK06-06</strain>
    </source>
</reference>
<dbReference type="AlphaFoldDB" id="X0Z9I5"/>
<feature type="transmembrane region" description="Helical" evidence="1">
    <location>
        <begin position="21"/>
        <end position="42"/>
    </location>
</feature>
<comment type="caution">
    <text evidence="2">The sequence shown here is derived from an EMBL/GenBank/DDBJ whole genome shotgun (WGS) entry which is preliminary data.</text>
</comment>
<gene>
    <name evidence="2" type="ORF">S01H4_13763</name>
</gene>
<sequence length="91" mass="10242">MAKKIGKVQSKRSKKKANPEINIKRWVIITALTVVATMWLYGMTKIYFPTPVHLGGGQYFDLGMGIIVFGILLCAFLVSIMVNKLKKKNKI</sequence>
<accession>X0Z9I5</accession>
<keyword evidence="1" id="KW-1133">Transmembrane helix</keyword>